<evidence type="ECO:0000313" key="2">
    <source>
        <dbReference type="EMBL" id="EFN89509.1"/>
    </source>
</evidence>
<keyword evidence="3" id="KW-1185">Reference proteome</keyword>
<proteinExistence type="predicted"/>
<evidence type="ECO:0008006" key="4">
    <source>
        <dbReference type="Google" id="ProtNLM"/>
    </source>
</evidence>
<evidence type="ECO:0000256" key="1">
    <source>
        <dbReference type="SAM" id="SignalP"/>
    </source>
</evidence>
<dbReference type="EMBL" id="GL445515">
    <property type="protein sequence ID" value="EFN89509.1"/>
    <property type="molecule type" value="Genomic_DNA"/>
</dbReference>
<gene>
    <name evidence="2" type="ORF">EAI_01741</name>
</gene>
<protein>
    <recommendedName>
        <fullName evidence="4">Circadian clock-controlled protein</fullName>
    </recommendedName>
</protein>
<dbReference type="GO" id="GO:0005615">
    <property type="term" value="C:extracellular space"/>
    <property type="evidence" value="ECO:0007669"/>
    <property type="project" value="TreeGrafter"/>
</dbReference>
<dbReference type="Gene3D" id="3.15.10.30">
    <property type="entry name" value="Haemolymph juvenile hormone binding protein"/>
    <property type="match status" value="1"/>
</dbReference>
<feature type="signal peptide" evidence="1">
    <location>
        <begin position="1"/>
        <end position="20"/>
    </location>
</feature>
<dbReference type="Pfam" id="PF06585">
    <property type="entry name" value="JHBP"/>
    <property type="match status" value="1"/>
</dbReference>
<feature type="chain" id="PRO_5003157115" description="Circadian clock-controlled protein" evidence="1">
    <location>
        <begin position="21"/>
        <end position="234"/>
    </location>
</feature>
<reference evidence="2 3" key="1">
    <citation type="journal article" date="2010" name="Science">
        <title>Genomic comparison of the ants Camponotus floridanus and Harpegnathos saltator.</title>
        <authorList>
            <person name="Bonasio R."/>
            <person name="Zhang G."/>
            <person name="Ye C."/>
            <person name="Mutti N.S."/>
            <person name="Fang X."/>
            <person name="Qin N."/>
            <person name="Donahue G."/>
            <person name="Yang P."/>
            <person name="Li Q."/>
            <person name="Li C."/>
            <person name="Zhang P."/>
            <person name="Huang Z."/>
            <person name="Berger S.L."/>
            <person name="Reinberg D."/>
            <person name="Wang J."/>
            <person name="Liebig J."/>
        </authorList>
    </citation>
    <scope>NUCLEOTIDE SEQUENCE [LARGE SCALE GENOMIC DNA]</scope>
    <source>
        <strain evidence="2 3">R22 G/1</strain>
    </source>
</reference>
<accession>E2B492</accession>
<dbReference type="AlphaFoldDB" id="E2B492"/>
<organism evidence="3">
    <name type="scientific">Harpegnathos saltator</name>
    <name type="common">Jerdon's jumping ant</name>
    <dbReference type="NCBI Taxonomy" id="610380"/>
    <lineage>
        <taxon>Eukaryota</taxon>
        <taxon>Metazoa</taxon>
        <taxon>Ecdysozoa</taxon>
        <taxon>Arthropoda</taxon>
        <taxon>Hexapoda</taxon>
        <taxon>Insecta</taxon>
        <taxon>Pterygota</taxon>
        <taxon>Neoptera</taxon>
        <taxon>Endopterygota</taxon>
        <taxon>Hymenoptera</taxon>
        <taxon>Apocrita</taxon>
        <taxon>Aculeata</taxon>
        <taxon>Formicoidea</taxon>
        <taxon>Formicidae</taxon>
        <taxon>Ponerinae</taxon>
        <taxon>Ponerini</taxon>
        <taxon>Harpegnathos</taxon>
    </lineage>
</organism>
<dbReference type="OrthoDB" id="6370791at2759"/>
<keyword evidence="1" id="KW-0732">Signal</keyword>
<dbReference type="Proteomes" id="UP000008237">
    <property type="component" value="Unassembled WGS sequence"/>
</dbReference>
<dbReference type="PANTHER" id="PTHR11008:SF29">
    <property type="entry name" value="IP17226P"/>
    <property type="match status" value="1"/>
</dbReference>
<dbReference type="InterPro" id="IPR010562">
    <property type="entry name" value="Haemolymph_juvenile_hormone-bd"/>
</dbReference>
<name>E2B492_HARSA</name>
<dbReference type="PANTHER" id="PTHR11008">
    <property type="entry name" value="PROTEIN TAKEOUT-LIKE PROTEIN"/>
    <property type="match status" value="1"/>
</dbReference>
<dbReference type="OMA" id="TIKMIGA"/>
<dbReference type="FunCoup" id="E2B492">
    <property type="interactions" value="13"/>
</dbReference>
<dbReference type="InterPro" id="IPR038606">
    <property type="entry name" value="To_sf"/>
</dbReference>
<dbReference type="InParanoid" id="E2B492"/>
<evidence type="ECO:0000313" key="3">
    <source>
        <dbReference type="Proteomes" id="UP000008237"/>
    </source>
</evidence>
<sequence length="234" mass="25917">MRLLATFGLILICSHTWAAAEKDLYGTKLEDFLEKFRSSIRDGNKDFGIPPLDPFKSDKIPIKLNEKDINLDALLTKVNMQGLSGYKVNSGDFRLIGLKVVMDLTWPLIYAVTNYSMNGTVGGTVALYGKGDIEIGAKDLDIYLEVSLKVKGKYLEVKSVTLKISLRALQFTITGLFDDKDMSELISAVISDMMPKLIQDYQSDIVGVINPIIEDKVNGFLADKTISDLLKLLG</sequence>
<dbReference type="KEGG" id="hst:105184252"/>
<dbReference type="SMART" id="SM00700">
    <property type="entry name" value="JHBP"/>
    <property type="match status" value="1"/>
</dbReference>